<dbReference type="SUPFAM" id="SSF47741">
    <property type="entry name" value="CO dehydrogenase ISP C-domain like"/>
    <property type="match status" value="1"/>
</dbReference>
<dbReference type="Proteomes" id="UP000182944">
    <property type="component" value="Unassembled WGS sequence"/>
</dbReference>
<evidence type="ECO:0000313" key="4">
    <source>
        <dbReference type="Proteomes" id="UP000182944"/>
    </source>
</evidence>
<dbReference type="GO" id="GO:0046872">
    <property type="term" value="F:metal ion binding"/>
    <property type="evidence" value="ECO:0007669"/>
    <property type="project" value="InterPro"/>
</dbReference>
<dbReference type="STRING" id="1545044.SAMN05444276_102563"/>
<organism evidence="3 4">
    <name type="scientific">Paracoccus sanguinis</name>
    <dbReference type="NCBI Taxonomy" id="1545044"/>
    <lineage>
        <taxon>Bacteria</taxon>
        <taxon>Pseudomonadati</taxon>
        <taxon>Pseudomonadota</taxon>
        <taxon>Alphaproteobacteria</taxon>
        <taxon>Rhodobacterales</taxon>
        <taxon>Paracoccaceae</taxon>
        <taxon>Paracoccus</taxon>
    </lineage>
</organism>
<dbReference type="InterPro" id="IPR002888">
    <property type="entry name" value="2Fe-2S-bd"/>
</dbReference>
<dbReference type="InterPro" id="IPR036010">
    <property type="entry name" value="2Fe-2S_ferredoxin-like_sf"/>
</dbReference>
<evidence type="ECO:0000313" key="3">
    <source>
        <dbReference type="EMBL" id="SDW93930.1"/>
    </source>
</evidence>
<keyword evidence="4" id="KW-1185">Reference proteome</keyword>
<dbReference type="InterPro" id="IPR001041">
    <property type="entry name" value="2Fe-2S_ferredoxin-type"/>
</dbReference>
<dbReference type="OrthoDB" id="9806714at2"/>
<accession>A0A099GDR3</accession>
<sequence length="188" mass="19895">MAERISFSATINGQAVGPLDIPADLMLTELLHEYLNLTGTRAACGQGVCRACTVIFDDAAGGARTLPACVTGAAWANGRSLRTIEGIAGRDPEGRVVPSAIQQAYLDHFSFQCSFCTPGFVMAATALVEELGRAPIPRAQLEDRIVAALNENICRCTGYIRYLEAVRAVILATPGLVIDVVATDARQG</sequence>
<dbReference type="Pfam" id="PF00111">
    <property type="entry name" value="Fer2"/>
    <property type="match status" value="1"/>
</dbReference>
<dbReference type="GO" id="GO:0051537">
    <property type="term" value="F:2 iron, 2 sulfur cluster binding"/>
    <property type="evidence" value="ECO:0007669"/>
    <property type="project" value="TreeGrafter"/>
</dbReference>
<dbReference type="InterPro" id="IPR012675">
    <property type="entry name" value="Beta-grasp_dom_sf"/>
</dbReference>
<dbReference type="EMBL" id="FNNA01000002">
    <property type="protein sequence ID" value="SDW93930.1"/>
    <property type="molecule type" value="Genomic_DNA"/>
</dbReference>
<proteinExistence type="predicted"/>
<dbReference type="GO" id="GO:0016903">
    <property type="term" value="F:oxidoreductase activity, acting on the aldehyde or oxo group of donors"/>
    <property type="evidence" value="ECO:0007669"/>
    <property type="project" value="TreeGrafter"/>
</dbReference>
<dbReference type="PANTHER" id="PTHR45331">
    <property type="entry name" value="OXIDOREDUCTASE, IRON-SULPHUR BINDING SUBUNIT-RELATED-RELATED"/>
    <property type="match status" value="1"/>
</dbReference>
<evidence type="ECO:0000259" key="1">
    <source>
        <dbReference type="Pfam" id="PF00111"/>
    </source>
</evidence>
<dbReference type="Gene3D" id="3.10.20.30">
    <property type="match status" value="1"/>
</dbReference>
<dbReference type="RefSeq" id="WP_036701617.1">
    <property type="nucleotide sequence ID" value="NZ_FNNA01000002.1"/>
</dbReference>
<protein>
    <submittedName>
        <fullName evidence="3">Aerobic-type carbon monoxide dehydrogenase, small subunit, CoxS/CutS family</fullName>
    </submittedName>
</protein>
<dbReference type="Gene3D" id="1.10.150.120">
    <property type="entry name" value="[2Fe-2S]-binding domain"/>
    <property type="match status" value="1"/>
</dbReference>
<dbReference type="AlphaFoldDB" id="A0A099GDR3"/>
<dbReference type="PANTHER" id="PTHR45331:SF2">
    <property type="entry name" value="OXIDOREDUCTASE WITH IRON-SULFUR SUBUNIT"/>
    <property type="match status" value="1"/>
</dbReference>
<name>A0A099GDR3_9RHOB</name>
<accession>A0A099G9F6</accession>
<dbReference type="InterPro" id="IPR052914">
    <property type="entry name" value="Aldehyde_Oxdr_Iron-Sulfur"/>
</dbReference>
<feature type="domain" description="2Fe-2S ferredoxin-type" evidence="1">
    <location>
        <begin position="22"/>
        <end position="59"/>
    </location>
</feature>
<dbReference type="Pfam" id="PF01799">
    <property type="entry name" value="Fer2_2"/>
    <property type="match status" value="1"/>
</dbReference>
<evidence type="ECO:0000259" key="2">
    <source>
        <dbReference type="Pfam" id="PF01799"/>
    </source>
</evidence>
<reference evidence="4" key="1">
    <citation type="submission" date="2016-10" db="EMBL/GenBank/DDBJ databases">
        <authorList>
            <person name="Varghese N."/>
            <person name="Submissions S."/>
        </authorList>
    </citation>
    <scope>NUCLEOTIDE SEQUENCE [LARGE SCALE GENOMIC DNA]</scope>
    <source>
        <strain evidence="4">DSM 29303</strain>
    </source>
</reference>
<gene>
    <name evidence="3" type="ORF">SAMN05444276_102563</name>
</gene>
<dbReference type="InterPro" id="IPR036884">
    <property type="entry name" value="2Fe-2S-bd_dom_sf"/>
</dbReference>
<dbReference type="SUPFAM" id="SSF54292">
    <property type="entry name" value="2Fe-2S ferredoxin-like"/>
    <property type="match status" value="1"/>
</dbReference>
<feature type="domain" description="[2Fe-2S]-binding" evidence="2">
    <location>
        <begin position="83"/>
        <end position="167"/>
    </location>
</feature>